<protein>
    <submittedName>
        <fullName evidence="1">Uncharacterized protein</fullName>
    </submittedName>
</protein>
<reference evidence="1" key="1">
    <citation type="journal article" date="2015" name="Nature">
        <title>Complex archaea that bridge the gap between prokaryotes and eukaryotes.</title>
        <authorList>
            <person name="Spang A."/>
            <person name="Saw J.H."/>
            <person name="Jorgensen S.L."/>
            <person name="Zaremba-Niedzwiedzka K."/>
            <person name="Martijn J."/>
            <person name="Lind A.E."/>
            <person name="van Eijk R."/>
            <person name="Schleper C."/>
            <person name="Guy L."/>
            <person name="Ettema T.J."/>
        </authorList>
    </citation>
    <scope>NUCLEOTIDE SEQUENCE</scope>
</reference>
<organism evidence="1">
    <name type="scientific">marine sediment metagenome</name>
    <dbReference type="NCBI Taxonomy" id="412755"/>
    <lineage>
        <taxon>unclassified sequences</taxon>
        <taxon>metagenomes</taxon>
        <taxon>ecological metagenomes</taxon>
    </lineage>
</organism>
<proteinExistence type="predicted"/>
<comment type="caution">
    <text evidence="1">The sequence shown here is derived from an EMBL/GenBank/DDBJ whole genome shotgun (WGS) entry which is preliminary data.</text>
</comment>
<accession>A0A0F9TVJ1</accession>
<gene>
    <name evidence="1" type="ORF">LCGC14_0683590</name>
</gene>
<sequence>MKRFIPWISLLLLTVLVVLPVTLAYSAFNYSYSIRIFNNSTTSYPNGLPILVTLNNSQLNSYGYIAADGLDTNVQEGATSREFMVQSARLGIFIPSFLDSQVRFPNYRLGDTPGQTTFPVIIGVGGNVTVSDNSTLELGNNFTVELDGFIDTSAGSSKNLIDKTSAFMIWVSDTSEITAAIGSVGQPIIGGFEDNLNPAAVEYNAVMGGYQWNAVENQVWQVIPTGGTIDSLFVELSAAPGAGDSYTFTLMVNGAPSALALTISGAVDTTGNASSAIALVAGDTVSIRSEFVVAPAASRARWSTLWIPTIADESILLSNHVSHNAITVYGEMQGITSPVVVNEILVQIPLPTAGTFKKLYVELSVDPGNAPDAYSTTLRDAAADTALTVTIIADDTTGNDSVNNVVVAAGALIDIKIIPLNVPVATPYVAIGMVFISDTSGESLIMGGSSADTPAISATEYLNLGGTGAATWNAIEDQRYSLTQASVLSKLYVVLSGAPGGATSYTLSIREAGGDTGLTTTIVGAATTGNDLVNTYISSDGDTVDAKVVTTAGAAVAYVHWGLVVSNPLVEVTATGVTTGEHTVSAPYDGVDLKIFIDTIEEDSAAWVGSVPDNANDWTFMENDSISYMDYLKISVDGTQQLWFEPNTMVAGSILTDRQGGDNNGTINWGVNPSNIEITVGGLTASVSTISTVVK</sequence>
<name>A0A0F9TVJ1_9ZZZZ</name>
<dbReference type="AlphaFoldDB" id="A0A0F9TVJ1"/>
<evidence type="ECO:0000313" key="1">
    <source>
        <dbReference type="EMBL" id="KKN45373.1"/>
    </source>
</evidence>
<dbReference type="EMBL" id="LAZR01001393">
    <property type="protein sequence ID" value="KKN45373.1"/>
    <property type="molecule type" value="Genomic_DNA"/>
</dbReference>